<feature type="binding site" evidence="11">
    <location>
        <position position="182"/>
    </location>
    <ligand>
        <name>NADP(+)</name>
        <dbReference type="ChEBI" id="CHEBI:58349"/>
    </ligand>
</feature>
<evidence type="ECO:0000256" key="2">
    <source>
        <dbReference type="ARBA" id="ARBA00005194"/>
    </source>
</evidence>
<dbReference type="EMBL" id="MLAE01000031">
    <property type="protein sequence ID" value="OOF78040.1"/>
    <property type="molecule type" value="Genomic_DNA"/>
</dbReference>
<keyword evidence="9 12" id="KW-0275">Fatty acid biosynthesis</keyword>
<comment type="caution">
    <text evidence="14">The sequence shown here is derived from an EMBL/GenBank/DDBJ whole genome shotgun (WGS) entry which is preliminary data.</text>
</comment>
<comment type="similarity">
    <text evidence="3 12">Belongs to the short-chain dehydrogenases/reductases (SDR) family.</text>
</comment>
<dbReference type="Pfam" id="PF13561">
    <property type="entry name" value="adh_short_C2"/>
    <property type="match status" value="1"/>
</dbReference>
<evidence type="ECO:0000256" key="6">
    <source>
        <dbReference type="ARBA" id="ARBA00022857"/>
    </source>
</evidence>
<dbReference type="CDD" id="cd05333">
    <property type="entry name" value="BKR_SDR_c"/>
    <property type="match status" value="1"/>
</dbReference>
<feature type="binding site" evidence="11">
    <location>
        <begin position="57"/>
        <end position="58"/>
    </location>
    <ligand>
        <name>NADP(+)</name>
        <dbReference type="ChEBI" id="CHEBI:58349"/>
    </ligand>
</feature>
<evidence type="ECO:0000313" key="15">
    <source>
        <dbReference type="Proteomes" id="UP000189114"/>
    </source>
</evidence>
<dbReference type="GO" id="GO:0004316">
    <property type="term" value="F:3-oxoacyl-[acyl-carrier-protein] reductase (NADPH) activity"/>
    <property type="evidence" value="ECO:0007669"/>
    <property type="project" value="UniProtKB-UniRule"/>
</dbReference>
<comment type="function">
    <text evidence="1 12">Catalyzes the NADPH-dependent reduction of beta-ketoacyl-ACP substrates to beta-hydroxyacyl-ACP products, the first reductive step in the elongation cycle of fatty acid biosynthesis.</text>
</comment>
<dbReference type="PANTHER" id="PTHR42879">
    <property type="entry name" value="3-OXOACYL-(ACYL-CARRIER-PROTEIN) REDUCTASE"/>
    <property type="match status" value="1"/>
</dbReference>
<dbReference type="NCBIfam" id="TIGR01830">
    <property type="entry name" value="3oxo_ACP_reduc"/>
    <property type="match status" value="1"/>
</dbReference>
<dbReference type="SMART" id="SM00822">
    <property type="entry name" value="PKS_KR"/>
    <property type="match status" value="1"/>
</dbReference>
<keyword evidence="6 11" id="KW-0521">NADP</keyword>
<comment type="pathway">
    <text evidence="2 12">Lipid metabolism; fatty acid biosynthesis.</text>
</comment>
<dbReference type="InterPro" id="IPR057326">
    <property type="entry name" value="KR_dom"/>
</dbReference>
<evidence type="ECO:0000256" key="10">
    <source>
        <dbReference type="PIRSR" id="PIRSR611284-1"/>
    </source>
</evidence>
<feature type="binding site" evidence="11">
    <location>
        <position position="84"/>
    </location>
    <ligand>
        <name>NADP(+)</name>
        <dbReference type="ChEBI" id="CHEBI:58349"/>
    </ligand>
</feature>
<evidence type="ECO:0000256" key="11">
    <source>
        <dbReference type="PIRSR" id="PIRSR611284-2"/>
    </source>
</evidence>
<dbReference type="Gene3D" id="3.40.50.720">
    <property type="entry name" value="NAD(P)-binding Rossmann-like Domain"/>
    <property type="match status" value="1"/>
</dbReference>
<name>A0A1V3KKX9_9PAST</name>
<gene>
    <name evidence="14" type="primary">fabG</name>
    <name evidence="14" type="ORF">BKG96_06740</name>
</gene>
<dbReference type="PRINTS" id="PR00080">
    <property type="entry name" value="SDRFAMILY"/>
</dbReference>
<keyword evidence="5 12" id="KW-0276">Fatty acid metabolism</keyword>
<feature type="binding site" evidence="11">
    <location>
        <position position="35"/>
    </location>
    <ligand>
        <name>NADP(+)</name>
        <dbReference type="ChEBI" id="CHEBI:58349"/>
    </ligand>
</feature>
<keyword evidence="4 12" id="KW-0444">Lipid biosynthesis</keyword>
<dbReference type="EC" id="1.1.1.100" evidence="12"/>
<dbReference type="NCBIfam" id="NF005559">
    <property type="entry name" value="PRK07231.1"/>
    <property type="match status" value="1"/>
</dbReference>
<dbReference type="InterPro" id="IPR011284">
    <property type="entry name" value="3oxo_ACP_reduc"/>
</dbReference>
<dbReference type="PRINTS" id="PR00081">
    <property type="entry name" value="GDHRDH"/>
</dbReference>
<dbReference type="FunFam" id="3.40.50.720:FF:000037">
    <property type="entry name" value="3-oxoacyl-[acyl-carrier-protein] reductase FabG"/>
    <property type="match status" value="1"/>
</dbReference>
<proteinExistence type="inferred from homology"/>
<comment type="subunit">
    <text evidence="12">Homotetramer.</text>
</comment>
<dbReference type="SUPFAM" id="SSF51735">
    <property type="entry name" value="NAD(P)-binding Rossmann-fold domains"/>
    <property type="match status" value="1"/>
</dbReference>
<dbReference type="Proteomes" id="UP000189114">
    <property type="component" value="Unassembled WGS sequence"/>
</dbReference>
<keyword evidence="8 12" id="KW-0443">Lipid metabolism</keyword>
<dbReference type="PANTHER" id="PTHR42879:SF2">
    <property type="entry name" value="3-OXOACYL-[ACYL-CARRIER-PROTEIN] REDUCTASE FABG"/>
    <property type="match status" value="1"/>
</dbReference>
<dbReference type="NCBIfam" id="NF009466">
    <property type="entry name" value="PRK12826.1-2"/>
    <property type="match status" value="1"/>
</dbReference>
<dbReference type="NCBIfam" id="NF004197">
    <property type="entry name" value="PRK05653.1-1"/>
    <property type="match status" value="1"/>
</dbReference>
<dbReference type="NCBIfam" id="NF009464">
    <property type="entry name" value="PRK12824.1"/>
    <property type="match status" value="1"/>
</dbReference>
<dbReference type="GO" id="GO:0030497">
    <property type="term" value="P:fatty acid elongation"/>
    <property type="evidence" value="ECO:0007669"/>
    <property type="project" value="UniProtKB-ARBA"/>
</dbReference>
<dbReference type="InterPro" id="IPR020904">
    <property type="entry name" value="Sc_DH/Rdtase_CS"/>
</dbReference>
<evidence type="ECO:0000256" key="5">
    <source>
        <dbReference type="ARBA" id="ARBA00022832"/>
    </source>
</evidence>
<evidence type="ECO:0000256" key="8">
    <source>
        <dbReference type="ARBA" id="ARBA00023098"/>
    </source>
</evidence>
<dbReference type="UniPathway" id="UPA00094"/>
<evidence type="ECO:0000256" key="4">
    <source>
        <dbReference type="ARBA" id="ARBA00022516"/>
    </source>
</evidence>
<evidence type="ECO:0000259" key="13">
    <source>
        <dbReference type="SMART" id="SM00822"/>
    </source>
</evidence>
<dbReference type="InterPro" id="IPR036291">
    <property type="entry name" value="NAD(P)-bd_dom_sf"/>
</dbReference>
<feature type="binding site" evidence="11">
    <location>
        <begin position="149"/>
        <end position="153"/>
    </location>
    <ligand>
        <name>NADP(+)</name>
        <dbReference type="ChEBI" id="CHEBI:58349"/>
    </ligand>
</feature>
<evidence type="ECO:0000256" key="3">
    <source>
        <dbReference type="ARBA" id="ARBA00006484"/>
    </source>
</evidence>
<dbReference type="InterPro" id="IPR002347">
    <property type="entry name" value="SDR_fam"/>
</dbReference>
<keyword evidence="7 12" id="KW-0560">Oxidoreductase</keyword>
<protein>
    <recommendedName>
        <fullName evidence="12">3-oxoacyl-[acyl-carrier-protein] reductase</fullName>
        <ecNumber evidence="12">1.1.1.100</ecNumber>
    </recommendedName>
</protein>
<feature type="active site" description="Proton acceptor" evidence="10">
    <location>
        <position position="149"/>
    </location>
</feature>
<organism evidence="14 15">
    <name type="scientific">Rodentibacter caecimuris</name>
    <dbReference type="NCBI Taxonomy" id="1796644"/>
    <lineage>
        <taxon>Bacteria</taxon>
        <taxon>Pseudomonadati</taxon>
        <taxon>Pseudomonadota</taxon>
        <taxon>Gammaproteobacteria</taxon>
        <taxon>Pasteurellales</taxon>
        <taxon>Pasteurellaceae</taxon>
        <taxon>Rodentibacter</taxon>
    </lineage>
</organism>
<dbReference type="PROSITE" id="PS00061">
    <property type="entry name" value="ADH_SHORT"/>
    <property type="match status" value="1"/>
</dbReference>
<feature type="domain" description="Ketoreductase" evidence="13">
    <location>
        <begin position="4"/>
        <end position="185"/>
    </location>
</feature>
<sequence length="242" mass="25586">MQGKIALVTGATRGIGRAIAEELVLKGAFVIGTATSEKGAETISAYLGEKGKGLVLNVADKTSIETMLEQIKNDFGDIDILVNNAGITRDNLLMRMKDDEWFDIMQTNLTSIYHLSKAMLRSMMKKRFGRIINIGSVVGSTGNPGQSNYCAAKAGVIGFSKALAKEVASRGITVNVVAPGFIATDMTDVLTDEQKSSILSNVPAGRLGEAKDIAKAVAFLASDEAAYITGTTLHVNGGLHMS</sequence>
<evidence type="ECO:0000256" key="9">
    <source>
        <dbReference type="ARBA" id="ARBA00023160"/>
    </source>
</evidence>
<evidence type="ECO:0000256" key="12">
    <source>
        <dbReference type="RuleBase" id="RU366074"/>
    </source>
</evidence>
<accession>A0A1V3KKX9</accession>
<evidence type="ECO:0000313" key="14">
    <source>
        <dbReference type="EMBL" id="OOF78040.1"/>
    </source>
</evidence>
<comment type="catalytic activity">
    <reaction evidence="12">
        <text>a (3R)-hydroxyacyl-[ACP] + NADP(+) = a 3-oxoacyl-[ACP] + NADPH + H(+)</text>
        <dbReference type="Rhea" id="RHEA:17397"/>
        <dbReference type="Rhea" id="RHEA-COMP:9916"/>
        <dbReference type="Rhea" id="RHEA-COMP:9945"/>
        <dbReference type="ChEBI" id="CHEBI:15378"/>
        <dbReference type="ChEBI" id="CHEBI:57783"/>
        <dbReference type="ChEBI" id="CHEBI:58349"/>
        <dbReference type="ChEBI" id="CHEBI:78776"/>
        <dbReference type="ChEBI" id="CHEBI:78827"/>
        <dbReference type="EC" id="1.1.1.100"/>
    </reaction>
</comment>
<dbReference type="InterPro" id="IPR050259">
    <property type="entry name" value="SDR"/>
</dbReference>
<dbReference type="GO" id="GO:0051287">
    <property type="term" value="F:NAD binding"/>
    <property type="evidence" value="ECO:0007669"/>
    <property type="project" value="UniProtKB-UniRule"/>
</dbReference>
<dbReference type="RefSeq" id="WP_077586855.1">
    <property type="nucleotide sequence ID" value="NZ_MLAE01000031.1"/>
</dbReference>
<feature type="binding site" evidence="11">
    <location>
        <begin position="10"/>
        <end position="13"/>
    </location>
    <ligand>
        <name>NADP(+)</name>
        <dbReference type="ChEBI" id="CHEBI:58349"/>
    </ligand>
</feature>
<reference evidence="15" key="1">
    <citation type="submission" date="2016-10" db="EMBL/GenBank/DDBJ databases">
        <title>Rodentibacter gen. nov. and new species.</title>
        <authorList>
            <person name="Christensen H."/>
        </authorList>
    </citation>
    <scope>NUCLEOTIDE SEQUENCE [LARGE SCALE GENOMIC DNA]</scope>
    <source>
        <strain evidence="15">Ppn152</strain>
    </source>
</reference>
<evidence type="ECO:0000256" key="1">
    <source>
        <dbReference type="ARBA" id="ARBA00002607"/>
    </source>
</evidence>
<evidence type="ECO:0000256" key="7">
    <source>
        <dbReference type="ARBA" id="ARBA00023002"/>
    </source>
</evidence>
<dbReference type="AlphaFoldDB" id="A0A1V3KKX9"/>